<comment type="subcellular location">
    <subcellularLocation>
        <location evidence="1 4">Nucleus</location>
    </subcellularLocation>
</comment>
<evidence type="ECO:0000313" key="6">
    <source>
        <dbReference type="EMBL" id="KAH0450139.1"/>
    </source>
</evidence>
<keyword evidence="5" id="KW-0472">Membrane</keyword>
<protein>
    <submittedName>
        <fullName evidence="6">Uncharacterized protein</fullName>
    </submittedName>
</protein>
<dbReference type="GO" id="GO:0000118">
    <property type="term" value="C:histone deacetylase complex"/>
    <property type="evidence" value="ECO:0007669"/>
    <property type="project" value="TreeGrafter"/>
</dbReference>
<keyword evidence="7" id="KW-1185">Reference proteome</keyword>
<dbReference type="InterPro" id="IPR036600">
    <property type="entry name" value="PAH_sf"/>
</dbReference>
<keyword evidence="3 4" id="KW-0539">Nucleus</keyword>
<comment type="caution">
    <text evidence="6">The sequence shown here is derived from an EMBL/GenBank/DDBJ whole genome shotgun (WGS) entry which is preliminary data.</text>
</comment>
<dbReference type="AlphaFoldDB" id="A0AAV7G3E9"/>
<dbReference type="GO" id="GO:0000785">
    <property type="term" value="C:chromatin"/>
    <property type="evidence" value="ECO:0007669"/>
    <property type="project" value="TreeGrafter"/>
</dbReference>
<evidence type="ECO:0000256" key="1">
    <source>
        <dbReference type="ARBA" id="ARBA00004123"/>
    </source>
</evidence>
<feature type="transmembrane region" description="Helical" evidence="5">
    <location>
        <begin position="99"/>
        <end position="116"/>
    </location>
</feature>
<dbReference type="InterPro" id="IPR039774">
    <property type="entry name" value="Sin3-like"/>
</dbReference>
<keyword evidence="5" id="KW-1133">Transmembrane helix</keyword>
<reference evidence="6 7" key="1">
    <citation type="journal article" date="2021" name="Hortic Res">
        <title>Chromosome-scale assembly of the Dendrobium chrysotoxum genome enhances the understanding of orchid evolution.</title>
        <authorList>
            <person name="Zhang Y."/>
            <person name="Zhang G.Q."/>
            <person name="Zhang D."/>
            <person name="Liu X.D."/>
            <person name="Xu X.Y."/>
            <person name="Sun W.H."/>
            <person name="Yu X."/>
            <person name="Zhu X."/>
            <person name="Wang Z.W."/>
            <person name="Zhao X."/>
            <person name="Zhong W.Y."/>
            <person name="Chen H."/>
            <person name="Yin W.L."/>
            <person name="Huang T."/>
            <person name="Niu S.C."/>
            <person name="Liu Z.J."/>
        </authorList>
    </citation>
    <scope>NUCLEOTIDE SEQUENCE [LARGE SCALE GENOMIC DNA]</scope>
    <source>
        <strain evidence="6">Lindl</strain>
    </source>
</reference>
<organism evidence="6 7">
    <name type="scientific">Dendrobium chrysotoxum</name>
    <name type="common">Orchid</name>
    <dbReference type="NCBI Taxonomy" id="161865"/>
    <lineage>
        <taxon>Eukaryota</taxon>
        <taxon>Viridiplantae</taxon>
        <taxon>Streptophyta</taxon>
        <taxon>Embryophyta</taxon>
        <taxon>Tracheophyta</taxon>
        <taxon>Spermatophyta</taxon>
        <taxon>Magnoliopsida</taxon>
        <taxon>Liliopsida</taxon>
        <taxon>Asparagales</taxon>
        <taxon>Orchidaceae</taxon>
        <taxon>Epidendroideae</taxon>
        <taxon>Malaxideae</taxon>
        <taxon>Dendrobiinae</taxon>
        <taxon>Dendrobium</taxon>
    </lineage>
</organism>
<evidence type="ECO:0000256" key="4">
    <source>
        <dbReference type="PROSITE-ProRule" id="PRU00810"/>
    </source>
</evidence>
<sequence length="129" mass="15210">MAKFTYGGHHSLFLDFNSLLSRWRPITFEETLSFVKKVKARDHDLYLSLFAILCQSDRTTHEVYEELVLIFQNHDDLLEEITRFRPPVMERRIGRRCSLCWLLFPPLVIALSFFITCEKPLSCLLQNTA</sequence>
<dbReference type="PROSITE" id="PS51477">
    <property type="entry name" value="PAH"/>
    <property type="match status" value="1"/>
</dbReference>
<dbReference type="SUPFAM" id="SSF47762">
    <property type="entry name" value="PAH2 domain"/>
    <property type="match status" value="1"/>
</dbReference>
<evidence type="ECO:0000313" key="7">
    <source>
        <dbReference type="Proteomes" id="UP000775213"/>
    </source>
</evidence>
<name>A0AAV7G3E9_DENCH</name>
<dbReference type="PANTHER" id="PTHR12346:SF0">
    <property type="entry name" value="SIN3A, ISOFORM G"/>
    <property type="match status" value="1"/>
</dbReference>
<evidence type="ECO:0000256" key="2">
    <source>
        <dbReference type="ARBA" id="ARBA00022491"/>
    </source>
</evidence>
<evidence type="ECO:0000256" key="3">
    <source>
        <dbReference type="ARBA" id="ARBA00023242"/>
    </source>
</evidence>
<evidence type="ECO:0000256" key="5">
    <source>
        <dbReference type="SAM" id="Phobius"/>
    </source>
</evidence>
<gene>
    <name evidence="6" type="ORF">IEQ34_020831</name>
</gene>
<dbReference type="InterPro" id="IPR003822">
    <property type="entry name" value="PAH"/>
</dbReference>
<dbReference type="GO" id="GO:0000122">
    <property type="term" value="P:negative regulation of transcription by RNA polymerase II"/>
    <property type="evidence" value="ECO:0007669"/>
    <property type="project" value="TreeGrafter"/>
</dbReference>
<dbReference type="PANTHER" id="PTHR12346">
    <property type="entry name" value="SIN3B-RELATED"/>
    <property type="match status" value="1"/>
</dbReference>
<dbReference type="Proteomes" id="UP000775213">
    <property type="component" value="Unassembled WGS sequence"/>
</dbReference>
<accession>A0AAV7G3E9</accession>
<dbReference type="Gene3D" id="1.20.1160.11">
    <property type="entry name" value="Paired amphipathic helix"/>
    <property type="match status" value="1"/>
</dbReference>
<proteinExistence type="predicted"/>
<keyword evidence="5" id="KW-0812">Transmembrane</keyword>
<keyword evidence="2" id="KW-0678">Repressor</keyword>
<dbReference type="EMBL" id="JAGFBR010000018">
    <property type="protein sequence ID" value="KAH0450139.1"/>
    <property type="molecule type" value="Genomic_DNA"/>
</dbReference>
<dbReference type="GO" id="GO:0003714">
    <property type="term" value="F:transcription corepressor activity"/>
    <property type="evidence" value="ECO:0007669"/>
    <property type="project" value="InterPro"/>
</dbReference>